<evidence type="ECO:0000313" key="4">
    <source>
        <dbReference type="EMBL" id="CAB3985043.1"/>
    </source>
</evidence>
<dbReference type="EMBL" id="CACRXK020000820">
    <property type="protein sequence ID" value="CAB3985043.1"/>
    <property type="molecule type" value="Genomic_DNA"/>
</dbReference>
<dbReference type="InterPro" id="IPR026854">
    <property type="entry name" value="VPS13_N"/>
</dbReference>
<feature type="compositionally biased region" description="Acidic residues" evidence="2">
    <location>
        <begin position="737"/>
        <end position="749"/>
    </location>
</feature>
<evidence type="ECO:0000259" key="3">
    <source>
        <dbReference type="Pfam" id="PF12624"/>
    </source>
</evidence>
<dbReference type="GO" id="GO:0006623">
    <property type="term" value="P:protein targeting to vacuole"/>
    <property type="evidence" value="ECO:0007669"/>
    <property type="project" value="TreeGrafter"/>
</dbReference>
<gene>
    <name evidence="4" type="ORF">PACLA_8A002171</name>
</gene>
<feature type="region of interest" description="Disordered" evidence="2">
    <location>
        <begin position="1575"/>
        <end position="1602"/>
    </location>
</feature>
<dbReference type="PANTHER" id="PTHR16166:SF141">
    <property type="entry name" value="INTERMEMBRANE LIPID TRANSFER PROTEIN VPS13D"/>
    <property type="match status" value="1"/>
</dbReference>
<feature type="region of interest" description="Disordered" evidence="2">
    <location>
        <begin position="725"/>
        <end position="763"/>
    </location>
</feature>
<reference evidence="4" key="1">
    <citation type="submission" date="2020-04" db="EMBL/GenBank/DDBJ databases">
        <authorList>
            <person name="Alioto T."/>
            <person name="Alioto T."/>
            <person name="Gomez Garrido J."/>
        </authorList>
    </citation>
    <scope>NUCLEOTIDE SEQUENCE</scope>
    <source>
        <strain evidence="4">A484AB</strain>
    </source>
</reference>
<dbReference type="Proteomes" id="UP001152795">
    <property type="component" value="Unassembled WGS sequence"/>
</dbReference>
<dbReference type="OrthoDB" id="272810at2759"/>
<feature type="compositionally biased region" description="Low complexity" evidence="2">
    <location>
        <begin position="1593"/>
        <end position="1602"/>
    </location>
</feature>
<feature type="domain" description="Chorein N-terminal" evidence="3">
    <location>
        <begin position="1"/>
        <end position="1189"/>
    </location>
</feature>
<dbReference type="InterPro" id="IPR026847">
    <property type="entry name" value="VPS13"/>
</dbReference>
<feature type="region of interest" description="Disordered" evidence="2">
    <location>
        <begin position="1529"/>
        <end position="1552"/>
    </location>
</feature>
<comment type="caution">
    <text evidence="4">The sequence shown here is derived from an EMBL/GenBank/DDBJ whole genome shotgun (WGS) entry which is preliminary data.</text>
</comment>
<organism evidence="4 5">
    <name type="scientific">Paramuricea clavata</name>
    <name type="common">Red gorgonian</name>
    <name type="synonym">Violescent sea-whip</name>
    <dbReference type="NCBI Taxonomy" id="317549"/>
    <lineage>
        <taxon>Eukaryota</taxon>
        <taxon>Metazoa</taxon>
        <taxon>Cnidaria</taxon>
        <taxon>Anthozoa</taxon>
        <taxon>Octocorallia</taxon>
        <taxon>Malacalcyonacea</taxon>
        <taxon>Plexauridae</taxon>
        <taxon>Paramuricea</taxon>
    </lineage>
</organism>
<dbReference type="PANTHER" id="PTHR16166">
    <property type="entry name" value="VACUOLAR PROTEIN SORTING-ASSOCIATED PROTEIN VPS13"/>
    <property type="match status" value="1"/>
</dbReference>
<sequence length="1919" mass="216617">MLESLAAWVLRTYVGEYVENLNTDQLSIGYGTVELENLPLRKTALQGLELPLEVKSGFIGRLKLSIPFRHPKSEPWIIHIDKLYLIAGPLSHYQYDEEQEKKRERERKQKQLDGLEMQWQFGRSKENASESWWTSLYSSLSTTIMENLQLVVNDVHFRYEDNILDPENPFAVGITIEKLAMESANENWETEFLVSESMTKFKLIEIQKFALYWDSDTSLVGDLPSKDLDDALHRVIGRQQGTAGFSQHEYILHPLSSQVKLQRNCSAIPLRSKDEPRFVIDIHLEDIAISLVDVQYQNLSKLMEEFQRHFRSQKYRKWRPLLPKKNNAKVWWQFAGKCILNFIQERNKRQTLSYTVTRAQTIVKYVRVYTKHLTEAIEDVNTTKIQKEIEDELSFEELKVLRSVAVGFVRKEEALRRAAEIKHSQSQNSTQADTSAGWLSGWWGWYGTSEENNTAALAPPNVVSDGAQTEEEEQFLEEIQEGNTDDSIFKRDTVFAHLNYHLDSGHFKLITTKSHMTHGELQPLVEIVFADVRWMSRVCPRNSTWQSTMSLRSVLVKDKMSEGNVFKYLVSDQSKLSSDVLDTSSESVFELEFEKMPKSSKIGYSIKMRTQPLQVVYNPATIERISNFFKRQVSAKKADLHAIEQQILDAAWARYEELKTQTKTGLYHAMDDLLLGQVKTQDKRWNIELFIAAPQIILPESFQEKNASMILVDLGNLSFVTKSGSAKMSQDTQKNDDDMDVEGDGDDDSFVTPPSTPPSEDETDVVLPEVTSLSELKESFTAESLADKIYDRYTLELADLQVLVAKIDDYRKRQKETGNFEEFRIVDKFTISLQLERRLIFTADPKWPSVTVSGDLPQLNLYFSEIKVQTMWKCMANLWGSNPPPAQPLDEPMESSSNLLLNQTSKSLLDLTEADYYKLTNQDNYGDIRPSLSHNLSETSLDSRQKLGQLSEESCLVLGQFCINELCVYLSGRGRVIAELNVDGVKSSYTKRPYDMSLSLLVYNISLVDRVQTYGPEFEMLLSSHNVNGENEYGNITPVHTVPNKVFLLDTSENSEQLELDSVITLDYNQINPDSPSSSSEQPMRIASIQFNTVKFIANQETIVELMNFFNALFPSDHTQSSTANLQTITENEVAQDENEQDDESPVAMEITATFHQLHVQFIRGLTIESQKLGRKVADVNIIDLWTQVTFGDKQIIEGSLGGLHVLDVTPEDILHREVLSVGVAMEGTPRSRASTSGVFQDFDSGGESKKAFTFTLVKPKQSEVGPLPPGDESLSKHIRLSVHMASAHYIHTHRFLSELSQCFDDFSSHANAMAQSLRSVATSMAIGLVTKQKSLADGIDYFSSSFSHGASGAALEPRSSSRRPSVDSWDGAAERNLGHITSGTENKRRVYLHVTIETPVIILPRTSSSQERLVANLGRIVIYNRHLTSYDQNFDEKCRKTSSDSNISVSFHENTAENNLEQTFRDNSADFNDIDRVYIDITDMSLYSLGLTKNGAQGLETGTSADVSEHILHDTALRLVVDRCCRTGPGDEAEGESSGTRNESSKPVIHVSGRVTKPLQLVLSNRAYQQLLSTNDTLSGKTERELNGSRGTSTTSSAVTSPVISPVSSAFELKNPNQDDPVPMNVEQSNVDESPEDLAISSEEDRTPVRASFDVPQLNIELRGVLKDGEQGIVNVFFQDFGLLYKNTVTSTTCFDVSLGGLIVEDLLQNPDSLYRHMMVSSNTMSKATRFNLKRNDPISKSCPDISGFSTKDAHSTSLPMELVSTPRGKVMRASSPLRPMFQHRRMFARETEEFCDATEDEVEGINDSVEEFLGKRGAYKETANDTLVKIKAVMVDRNSLEYITKYDKTDRVIEVDFNSLDTIVNLQTWVVFLEFFGIGRAPEDVNMTQEAMNTEGQIKGTIVSELHNDSKRRLFLE</sequence>
<evidence type="ECO:0000256" key="2">
    <source>
        <dbReference type="SAM" id="MobiDB-lite"/>
    </source>
</evidence>
<keyword evidence="5" id="KW-1185">Reference proteome</keyword>
<proteinExistence type="predicted"/>
<protein>
    <recommendedName>
        <fullName evidence="3">Chorein N-terminal domain-containing protein</fullName>
    </recommendedName>
</protein>
<evidence type="ECO:0000313" key="5">
    <source>
        <dbReference type="Proteomes" id="UP001152795"/>
    </source>
</evidence>
<accession>A0A6S7G3Q5</accession>
<evidence type="ECO:0000256" key="1">
    <source>
        <dbReference type="ARBA" id="ARBA00022448"/>
    </source>
</evidence>
<dbReference type="GO" id="GO:0007005">
    <property type="term" value="P:mitochondrion organization"/>
    <property type="evidence" value="ECO:0007669"/>
    <property type="project" value="TreeGrafter"/>
</dbReference>
<name>A0A6S7G3Q5_PARCT</name>
<keyword evidence="1" id="KW-0813">Transport</keyword>
<dbReference type="GO" id="GO:0045053">
    <property type="term" value="P:protein retention in Golgi apparatus"/>
    <property type="evidence" value="ECO:0007669"/>
    <property type="project" value="TreeGrafter"/>
</dbReference>
<dbReference type="Pfam" id="PF12624">
    <property type="entry name" value="VPS13_N"/>
    <property type="match status" value="1"/>
</dbReference>